<organism evidence="1">
    <name type="scientific">Lotus japonicus</name>
    <name type="common">Lotus corniculatus var. japonicus</name>
    <dbReference type="NCBI Taxonomy" id="34305"/>
    <lineage>
        <taxon>Eukaryota</taxon>
        <taxon>Viridiplantae</taxon>
        <taxon>Streptophyta</taxon>
        <taxon>Embryophyta</taxon>
        <taxon>Tracheophyta</taxon>
        <taxon>Spermatophyta</taxon>
        <taxon>Magnoliopsida</taxon>
        <taxon>eudicotyledons</taxon>
        <taxon>Gunneridae</taxon>
        <taxon>Pentapetalae</taxon>
        <taxon>rosids</taxon>
        <taxon>fabids</taxon>
        <taxon>Fabales</taxon>
        <taxon>Fabaceae</taxon>
        <taxon>Papilionoideae</taxon>
        <taxon>50 kb inversion clade</taxon>
        <taxon>NPAAA clade</taxon>
        <taxon>Hologalegina</taxon>
        <taxon>robinioid clade</taxon>
        <taxon>Loteae</taxon>
        <taxon>Lotus</taxon>
    </lineage>
</organism>
<dbReference type="EMBL" id="BT142651">
    <property type="protein sequence ID" value="AFK42445.1"/>
    <property type="molecule type" value="mRNA"/>
</dbReference>
<accession>I3SQA3</accession>
<protein>
    <submittedName>
        <fullName evidence="1">Uncharacterized protein</fullName>
    </submittedName>
</protein>
<proteinExistence type="evidence at transcript level"/>
<evidence type="ECO:0000313" key="1">
    <source>
        <dbReference type="EMBL" id="AFK42445.1"/>
    </source>
</evidence>
<sequence length="93" mass="10047">MVVRRSMSMGVERCPDLNLELTISPPRHHEPDETGERNICFGCSLGLQNSKDCSCGIGSTSSGDNTNASSSSAAYDFLGLKPGVWDYTSLEMK</sequence>
<reference evidence="1" key="1">
    <citation type="submission" date="2012-05" db="EMBL/GenBank/DDBJ databases">
        <authorList>
            <person name="Krishnakumar V."/>
            <person name="Cheung F."/>
            <person name="Xiao Y."/>
            <person name="Chan A."/>
            <person name="Moskal W.A."/>
            <person name="Town C.D."/>
        </authorList>
    </citation>
    <scope>NUCLEOTIDE SEQUENCE</scope>
</reference>
<dbReference type="AlphaFoldDB" id="I3SQA3"/>
<name>I3SQA3_LOTJA</name>